<sequence length="41" mass="4594">MSDIQTQKSNNALILLCLAVTKNMWQPQYIVVSMEVQNAGL</sequence>
<accession>A0A8S5MUW7</accession>
<evidence type="ECO:0000313" key="1">
    <source>
        <dbReference type="EMBL" id="DAD85882.1"/>
    </source>
</evidence>
<organism evidence="1">
    <name type="scientific">Siphoviridae sp. ctGdK3</name>
    <dbReference type="NCBI Taxonomy" id="2826222"/>
    <lineage>
        <taxon>Viruses</taxon>
        <taxon>Duplodnaviria</taxon>
        <taxon>Heunggongvirae</taxon>
        <taxon>Uroviricota</taxon>
        <taxon>Caudoviricetes</taxon>
    </lineage>
</organism>
<name>A0A8S5MUW7_9CAUD</name>
<reference evidence="1" key="1">
    <citation type="journal article" date="2021" name="Proc. Natl. Acad. Sci. U.S.A.">
        <title>A Catalog of Tens of Thousands of Viruses from Human Metagenomes Reveals Hidden Associations with Chronic Diseases.</title>
        <authorList>
            <person name="Tisza M.J."/>
            <person name="Buck C.B."/>
        </authorList>
    </citation>
    <scope>NUCLEOTIDE SEQUENCE</scope>
    <source>
        <strain evidence="1">CtGdK3</strain>
    </source>
</reference>
<dbReference type="EMBL" id="BK014990">
    <property type="protein sequence ID" value="DAD85882.1"/>
    <property type="molecule type" value="Genomic_DNA"/>
</dbReference>
<protein>
    <submittedName>
        <fullName evidence="1">Uncharacterized protein</fullName>
    </submittedName>
</protein>
<proteinExistence type="predicted"/>